<feature type="region of interest" description="Disordered" evidence="5">
    <location>
        <begin position="155"/>
        <end position="184"/>
    </location>
</feature>
<proteinExistence type="inferred from homology"/>
<sequence length="272" mass="30617">MAQDMRALREYVTAMDGMEYDNLPEGVVCLLITHSNLKLQMVDIRLDLHSSIGELRHKLYQHSGTRPDTMDLLVYRSDGSIHARLDDDRRMLGFYSVQSGMRLHIVDKDPFSLSKGGGLEDVSLVKKYEMSEEDYNKREKTVRAYKKEQLAKDPNWKPKTMMNDARPSVDPATLPGPDSVKDMHVGDRCEVQPGGRRGQVQYLGEITEIAPGYWVGVQFDEPVGKGDGSVKGSVYFKCEPKYGGFVRPYNVTVGDFPALDPFADLSDSDDEL</sequence>
<evidence type="ECO:0000259" key="6">
    <source>
        <dbReference type="PROSITE" id="PS50245"/>
    </source>
</evidence>
<dbReference type="GO" id="GO:0051010">
    <property type="term" value="F:microtubule plus-end binding"/>
    <property type="evidence" value="ECO:0007669"/>
    <property type="project" value="TreeGrafter"/>
</dbReference>
<dbReference type="GO" id="GO:0007021">
    <property type="term" value="P:tubulin complex assembly"/>
    <property type="evidence" value="ECO:0007669"/>
    <property type="project" value="InterPro"/>
</dbReference>
<dbReference type="Pfam" id="PF14560">
    <property type="entry name" value="Ubiquitin_2"/>
    <property type="match status" value="1"/>
</dbReference>
<dbReference type="GO" id="GO:0035371">
    <property type="term" value="C:microtubule plus-end"/>
    <property type="evidence" value="ECO:0007669"/>
    <property type="project" value="TreeGrafter"/>
</dbReference>
<dbReference type="EMBL" id="JAGDFL010000442">
    <property type="protein sequence ID" value="KAG7388430.1"/>
    <property type="molecule type" value="Genomic_DNA"/>
</dbReference>
<dbReference type="CDD" id="cd01789">
    <property type="entry name" value="Ubl_TBCB"/>
    <property type="match status" value="1"/>
</dbReference>
<evidence type="ECO:0000256" key="1">
    <source>
        <dbReference type="ARBA" id="ARBA00004496"/>
    </source>
</evidence>
<dbReference type="Proteomes" id="UP000693981">
    <property type="component" value="Unassembled WGS sequence"/>
</dbReference>
<dbReference type="OrthoDB" id="2130750at2759"/>
<accession>A0A8T1W8B5</accession>
<reference evidence="7" key="1">
    <citation type="submission" date="2021-02" db="EMBL/GenBank/DDBJ databases">
        <authorList>
            <person name="Palmer J.M."/>
        </authorList>
    </citation>
    <scope>NUCLEOTIDE SEQUENCE</scope>
    <source>
        <strain evidence="7">SCRP23</strain>
    </source>
</reference>
<dbReference type="PANTHER" id="PTHR18916">
    <property type="entry name" value="DYNACTIN 1-RELATED MICROTUBULE-BINDING"/>
    <property type="match status" value="1"/>
</dbReference>
<dbReference type="SMART" id="SM01052">
    <property type="entry name" value="CAP_GLY"/>
    <property type="match status" value="1"/>
</dbReference>
<dbReference type="PROSITE" id="PS50245">
    <property type="entry name" value="CAP_GLY_2"/>
    <property type="match status" value="1"/>
</dbReference>
<dbReference type="GO" id="GO:0043014">
    <property type="term" value="F:alpha-tubulin binding"/>
    <property type="evidence" value="ECO:0007669"/>
    <property type="project" value="InterPro"/>
</dbReference>
<comment type="similarity">
    <text evidence="4">Belongs to the TBCB family.</text>
</comment>
<evidence type="ECO:0000256" key="4">
    <source>
        <dbReference type="ARBA" id="ARBA00025779"/>
    </source>
</evidence>
<comment type="subcellular location">
    <subcellularLocation>
        <location evidence="1">Cytoplasm</location>
    </subcellularLocation>
</comment>
<evidence type="ECO:0000256" key="5">
    <source>
        <dbReference type="SAM" id="MobiDB-lite"/>
    </source>
</evidence>
<evidence type="ECO:0000313" key="8">
    <source>
        <dbReference type="Proteomes" id="UP000693981"/>
    </source>
</evidence>
<evidence type="ECO:0000313" key="7">
    <source>
        <dbReference type="EMBL" id="KAG7388430.1"/>
    </source>
</evidence>
<gene>
    <name evidence="7" type="ORF">PHYBOEH_007862</name>
</gene>
<dbReference type="GO" id="GO:0005829">
    <property type="term" value="C:cytosol"/>
    <property type="evidence" value="ECO:0007669"/>
    <property type="project" value="UniProtKB-ARBA"/>
</dbReference>
<comment type="caution">
    <text evidence="7">The sequence shown here is derived from an EMBL/GenBank/DDBJ whole genome shotgun (WGS) entry which is preliminary data.</text>
</comment>
<dbReference type="Pfam" id="PF01302">
    <property type="entry name" value="CAP_GLY"/>
    <property type="match status" value="1"/>
</dbReference>
<dbReference type="GO" id="GO:0031122">
    <property type="term" value="P:cytoplasmic microtubule organization"/>
    <property type="evidence" value="ECO:0007669"/>
    <property type="project" value="TreeGrafter"/>
</dbReference>
<evidence type="ECO:0000256" key="2">
    <source>
        <dbReference type="ARBA" id="ARBA00022490"/>
    </source>
</evidence>
<dbReference type="InterPro" id="IPR045172">
    <property type="entry name" value="TBCB_Ubl"/>
</dbReference>
<dbReference type="InterPro" id="IPR000626">
    <property type="entry name" value="Ubiquitin-like_dom"/>
</dbReference>
<keyword evidence="2" id="KW-0963">Cytoplasm</keyword>
<protein>
    <recommendedName>
        <fullName evidence="6">CAP-Gly domain-containing protein</fullName>
    </recommendedName>
</protein>
<organism evidence="7 8">
    <name type="scientific">Phytophthora boehmeriae</name>
    <dbReference type="NCBI Taxonomy" id="109152"/>
    <lineage>
        <taxon>Eukaryota</taxon>
        <taxon>Sar</taxon>
        <taxon>Stramenopiles</taxon>
        <taxon>Oomycota</taxon>
        <taxon>Peronosporomycetes</taxon>
        <taxon>Peronosporales</taxon>
        <taxon>Peronosporaceae</taxon>
        <taxon>Phytophthora</taxon>
    </lineage>
</organism>
<name>A0A8T1W8B5_9STRA</name>
<dbReference type="InterPro" id="IPR000938">
    <property type="entry name" value="CAP-Gly_domain"/>
</dbReference>
<dbReference type="FunFam" id="2.30.30.190:FF:000013">
    <property type="entry name" value="Tubulin-folding cofactor B"/>
    <property type="match status" value="1"/>
</dbReference>
<keyword evidence="3" id="KW-0143">Chaperone</keyword>
<keyword evidence="8" id="KW-1185">Reference proteome</keyword>
<dbReference type="GO" id="GO:0005634">
    <property type="term" value="C:nucleus"/>
    <property type="evidence" value="ECO:0007669"/>
    <property type="project" value="TreeGrafter"/>
</dbReference>
<dbReference type="PANTHER" id="PTHR18916:SF85">
    <property type="entry name" value="TUBULIN-FOLDING COFACTOR B"/>
    <property type="match status" value="1"/>
</dbReference>
<evidence type="ECO:0000256" key="3">
    <source>
        <dbReference type="ARBA" id="ARBA00023186"/>
    </source>
</evidence>
<dbReference type="GO" id="GO:0007023">
    <property type="term" value="P:post-chaperonin tubulin folding pathway"/>
    <property type="evidence" value="ECO:0007669"/>
    <property type="project" value="InterPro"/>
</dbReference>
<dbReference type="AlphaFoldDB" id="A0A8T1W8B5"/>
<feature type="domain" description="CAP-Gly" evidence="6">
    <location>
        <begin position="205"/>
        <end position="247"/>
    </location>
</feature>